<evidence type="ECO:0000313" key="3">
    <source>
        <dbReference type="Proteomes" id="UP000190961"/>
    </source>
</evidence>
<proteinExistence type="predicted"/>
<evidence type="ECO:0000313" key="2">
    <source>
        <dbReference type="EMBL" id="SKC86883.1"/>
    </source>
</evidence>
<name>A0A1T5MFN3_9BACT</name>
<evidence type="ECO:0000256" key="1">
    <source>
        <dbReference type="SAM" id="Phobius"/>
    </source>
</evidence>
<keyword evidence="1" id="KW-0812">Transmembrane</keyword>
<keyword evidence="3" id="KW-1185">Reference proteome</keyword>
<protein>
    <submittedName>
        <fullName evidence="2">Uncharacterized protein</fullName>
    </submittedName>
</protein>
<keyword evidence="1" id="KW-0472">Membrane</keyword>
<dbReference type="AlphaFoldDB" id="A0A1T5MFN3"/>
<feature type="transmembrane region" description="Helical" evidence="1">
    <location>
        <begin position="28"/>
        <end position="45"/>
    </location>
</feature>
<organism evidence="2 3">
    <name type="scientific">Ohtaekwangia koreensis</name>
    <dbReference type="NCBI Taxonomy" id="688867"/>
    <lineage>
        <taxon>Bacteria</taxon>
        <taxon>Pseudomonadati</taxon>
        <taxon>Bacteroidota</taxon>
        <taxon>Cytophagia</taxon>
        <taxon>Cytophagales</taxon>
        <taxon>Fulvivirgaceae</taxon>
        <taxon>Ohtaekwangia</taxon>
    </lineage>
</organism>
<gene>
    <name evidence="2" type="ORF">SAMN05660236_5280</name>
</gene>
<dbReference type="Proteomes" id="UP000190961">
    <property type="component" value="Unassembled WGS sequence"/>
</dbReference>
<reference evidence="2 3" key="1">
    <citation type="submission" date="2017-02" db="EMBL/GenBank/DDBJ databases">
        <authorList>
            <person name="Peterson S.W."/>
        </authorList>
    </citation>
    <scope>NUCLEOTIDE SEQUENCE [LARGE SCALE GENOMIC DNA]</scope>
    <source>
        <strain evidence="2 3">DSM 25262</strain>
    </source>
</reference>
<dbReference type="EMBL" id="FUZU01000004">
    <property type="protein sequence ID" value="SKC86883.1"/>
    <property type="molecule type" value="Genomic_DNA"/>
</dbReference>
<accession>A0A1T5MFN3</accession>
<keyword evidence="1" id="KW-1133">Transmembrane helix</keyword>
<sequence length="120" mass="13669">MSILDIIEVFSDLLVISDKQAGPKRPKIYILFYVLLLPSIFWFAIEIRSVTALASPILFLGIFTLIGLILTIGTVIVIYKLELIEELRKKDFVTILIPVTLLTLCIASSVNRTYEIMFYK</sequence>
<feature type="transmembrane region" description="Helical" evidence="1">
    <location>
        <begin position="57"/>
        <end position="79"/>
    </location>
</feature>
<feature type="transmembrane region" description="Helical" evidence="1">
    <location>
        <begin position="91"/>
        <end position="110"/>
    </location>
</feature>
<dbReference type="STRING" id="688867.SAMN05660236_5280"/>